<evidence type="ECO:0000256" key="2">
    <source>
        <dbReference type="ARBA" id="ARBA00023125"/>
    </source>
</evidence>
<dbReference type="PROSITE" id="PS50043">
    <property type="entry name" value="HTH_LUXR_2"/>
    <property type="match status" value="1"/>
</dbReference>
<dbReference type="InterPro" id="IPR036388">
    <property type="entry name" value="WH-like_DNA-bd_sf"/>
</dbReference>
<protein>
    <submittedName>
        <fullName evidence="5">Regulatory LuxR family protein</fullName>
    </submittedName>
</protein>
<evidence type="ECO:0000313" key="6">
    <source>
        <dbReference type="Proteomes" id="UP000291832"/>
    </source>
</evidence>
<accession>A0A4Q7U177</accession>
<dbReference type="GO" id="GO:0003677">
    <property type="term" value="F:DNA binding"/>
    <property type="evidence" value="ECO:0007669"/>
    <property type="project" value="UniProtKB-KW"/>
</dbReference>
<gene>
    <name evidence="5" type="ORF">EV139_0768</name>
</gene>
<dbReference type="GO" id="GO:0006355">
    <property type="term" value="P:regulation of DNA-templated transcription"/>
    <property type="evidence" value="ECO:0007669"/>
    <property type="project" value="InterPro"/>
</dbReference>
<keyword evidence="1" id="KW-0805">Transcription regulation</keyword>
<name>A0A4Q7U177_9MICO</name>
<dbReference type="AlphaFoldDB" id="A0A4Q7U177"/>
<sequence length="850" mass="93468">MLRQLAYQPRTETVELIVRYAQLGFDVNLVSPRGNGGSRFLRELRDEFQESGSKVVFLPETGERATLPSAFLGVLREATNAGLAGDSPAALAAQLVRALDGKPLVVVMDGEHNLTPALTAVLSLYRQRAAAQVVVLTNAPIPHSMLPGTGVVVHLPVLTREEVHAVLYSRLGAMFETTSINRVYAKSAGYIKLAIAICEIARLEGSLQLIDGYWVAVSDLWSDALISIASGYVEDCTDAQRTALEMLALVGLTDVSAADQLIGGEVLEELERCAAVTIDPAGKNRWVTVNPPLLSEMYRHTVLPARREHLSARIEQVTSLRQLEAKSQSHERGIHVAPIDPLFLRLLGEKRSDLRASAESDWARTPSAATAVNLVRTLVVVNAETDEILNAIAAGLAAEGPTDQRVRLIVWEAWVHGYIRGDVARAEQLLSQREAAGEYWGILVAARIRLLSDVATVPADAVELLSATDGLPLVAQTEMSRTLAFVYLNRGFPDLAAAALERVSTWSDDYFPYLQNSMEGFVALARGDFERAREIAVHGFELAQDELDERSLRAHGHLLSLLLLVRGQHEEITRIQDYVEAIGGLPLFPQISYLGVKVCAATAASESPRSLRKLVRALDELPVPDGPLLGTSRAWARARLLALEGSPEGAARECWIGAEVMYQRGATFAAVLGGLRSLDYEFDRERNEQLQEWMAPMRSEYVNVYYEFIVARHEADSDRLLAVLPRLVENGRVGQAVQVYDVVASIAREHGDEPHAVQIEALEAEFLDTLEPGTYDTAQQESAGAQLTAREREVAELMVRGLTNRQIQDELVLSIRTVENHVHRLMRKLGVSSRREAVEWVRSWLGTGIS</sequence>
<keyword evidence="3" id="KW-0804">Transcription</keyword>
<dbReference type="InterPro" id="IPR016032">
    <property type="entry name" value="Sig_transdc_resp-reg_C-effctor"/>
</dbReference>
<feature type="domain" description="HTH luxR-type" evidence="4">
    <location>
        <begin position="780"/>
        <end position="845"/>
    </location>
</feature>
<evidence type="ECO:0000256" key="3">
    <source>
        <dbReference type="ARBA" id="ARBA00023163"/>
    </source>
</evidence>
<dbReference type="EMBL" id="SHKI01000003">
    <property type="protein sequence ID" value="RZT66647.1"/>
    <property type="molecule type" value="Genomic_DNA"/>
</dbReference>
<dbReference type="Gene3D" id="1.10.10.10">
    <property type="entry name" value="Winged helix-like DNA-binding domain superfamily/Winged helix DNA-binding domain"/>
    <property type="match status" value="1"/>
</dbReference>
<dbReference type="SUPFAM" id="SSF46894">
    <property type="entry name" value="C-terminal effector domain of the bipartite response regulators"/>
    <property type="match status" value="1"/>
</dbReference>
<dbReference type="PRINTS" id="PR00038">
    <property type="entry name" value="HTHLUXR"/>
</dbReference>
<reference evidence="5 6" key="1">
    <citation type="journal article" date="2015" name="Stand. Genomic Sci.">
        <title>Genomic Encyclopedia of Bacterial and Archaeal Type Strains, Phase III: the genomes of soil and plant-associated and newly described type strains.</title>
        <authorList>
            <person name="Whitman W.B."/>
            <person name="Woyke T."/>
            <person name="Klenk H.P."/>
            <person name="Zhou Y."/>
            <person name="Lilburn T.G."/>
            <person name="Beck B.J."/>
            <person name="De Vos P."/>
            <person name="Vandamme P."/>
            <person name="Eisen J.A."/>
            <person name="Garrity G."/>
            <person name="Hugenholtz P."/>
            <person name="Kyrpides N.C."/>
        </authorList>
    </citation>
    <scope>NUCLEOTIDE SEQUENCE [LARGE SCALE GENOMIC DNA]</scope>
    <source>
        <strain evidence="5 6">RF6</strain>
    </source>
</reference>
<dbReference type="PANTHER" id="PTHR44688">
    <property type="entry name" value="DNA-BINDING TRANSCRIPTIONAL ACTIVATOR DEVR_DOSR"/>
    <property type="match status" value="1"/>
</dbReference>
<dbReference type="CDD" id="cd06170">
    <property type="entry name" value="LuxR_C_like"/>
    <property type="match status" value="1"/>
</dbReference>
<keyword evidence="6" id="KW-1185">Reference proteome</keyword>
<organism evidence="5 6">
    <name type="scientific">Leucobacter luti</name>
    <dbReference type="NCBI Taxonomy" id="340320"/>
    <lineage>
        <taxon>Bacteria</taxon>
        <taxon>Bacillati</taxon>
        <taxon>Actinomycetota</taxon>
        <taxon>Actinomycetes</taxon>
        <taxon>Micrococcales</taxon>
        <taxon>Microbacteriaceae</taxon>
        <taxon>Leucobacter</taxon>
    </lineage>
</organism>
<evidence type="ECO:0000256" key="1">
    <source>
        <dbReference type="ARBA" id="ARBA00023015"/>
    </source>
</evidence>
<dbReference type="RefSeq" id="WP_272928642.1">
    <property type="nucleotide sequence ID" value="NZ_QYAG01000001.1"/>
</dbReference>
<dbReference type="Pfam" id="PF00196">
    <property type="entry name" value="GerE"/>
    <property type="match status" value="1"/>
</dbReference>
<comment type="caution">
    <text evidence="5">The sequence shown here is derived from an EMBL/GenBank/DDBJ whole genome shotgun (WGS) entry which is preliminary data.</text>
</comment>
<dbReference type="PANTHER" id="PTHR44688:SF16">
    <property type="entry name" value="DNA-BINDING TRANSCRIPTIONAL ACTIVATOR DEVR_DOSR"/>
    <property type="match status" value="1"/>
</dbReference>
<evidence type="ECO:0000313" key="5">
    <source>
        <dbReference type="EMBL" id="RZT66647.1"/>
    </source>
</evidence>
<dbReference type="Proteomes" id="UP000291832">
    <property type="component" value="Unassembled WGS sequence"/>
</dbReference>
<keyword evidence="2" id="KW-0238">DNA-binding</keyword>
<proteinExistence type="predicted"/>
<dbReference type="SMART" id="SM00421">
    <property type="entry name" value="HTH_LUXR"/>
    <property type="match status" value="1"/>
</dbReference>
<dbReference type="InterPro" id="IPR000792">
    <property type="entry name" value="Tscrpt_reg_LuxR_C"/>
</dbReference>
<evidence type="ECO:0000259" key="4">
    <source>
        <dbReference type="PROSITE" id="PS50043"/>
    </source>
</evidence>